<feature type="region of interest" description="Disordered" evidence="1">
    <location>
        <begin position="92"/>
        <end position="125"/>
    </location>
</feature>
<dbReference type="AlphaFoldDB" id="A0A9N8HK78"/>
<dbReference type="InterPro" id="IPR013083">
    <property type="entry name" value="Znf_RING/FYVE/PHD"/>
</dbReference>
<feature type="compositionally biased region" description="Acidic residues" evidence="1">
    <location>
        <begin position="98"/>
        <end position="112"/>
    </location>
</feature>
<dbReference type="SUPFAM" id="SSF57850">
    <property type="entry name" value="RING/U-box"/>
    <property type="match status" value="1"/>
</dbReference>
<name>A0A9N8HK78_9STRA</name>
<dbReference type="InterPro" id="IPR003613">
    <property type="entry name" value="Ubox_domain"/>
</dbReference>
<accession>A0A9N8HK78</accession>
<reference evidence="3" key="1">
    <citation type="submission" date="2020-06" db="EMBL/GenBank/DDBJ databases">
        <authorList>
            <consortium name="Plant Systems Biology data submission"/>
        </authorList>
    </citation>
    <scope>NUCLEOTIDE SEQUENCE</scope>
    <source>
        <strain evidence="3">D6</strain>
    </source>
</reference>
<dbReference type="Gene3D" id="3.30.40.10">
    <property type="entry name" value="Zinc/RING finger domain, C3HC4 (zinc finger)"/>
    <property type="match status" value="1"/>
</dbReference>
<dbReference type="OrthoDB" id="424220at2759"/>
<dbReference type="Pfam" id="PF04564">
    <property type="entry name" value="U-box"/>
    <property type="match status" value="1"/>
</dbReference>
<dbReference type="GO" id="GO:0016567">
    <property type="term" value="P:protein ubiquitination"/>
    <property type="evidence" value="ECO:0007669"/>
    <property type="project" value="InterPro"/>
</dbReference>
<keyword evidence="4" id="KW-1185">Reference proteome</keyword>
<dbReference type="InterPro" id="IPR045210">
    <property type="entry name" value="RING-Ubox_PUB"/>
</dbReference>
<dbReference type="InterPro" id="IPR045185">
    <property type="entry name" value="PUB22/23/24-like"/>
</dbReference>
<gene>
    <name evidence="3" type="ORF">SEMRO_920_G220270.1</name>
</gene>
<dbReference type="CDD" id="cd16664">
    <property type="entry name" value="RING-Ubox_PUB"/>
    <property type="match status" value="1"/>
</dbReference>
<protein>
    <submittedName>
        <fullName evidence="3">E3 ubiquitin-protein ligase LIN</fullName>
    </submittedName>
</protein>
<dbReference type="PANTHER" id="PTHR22849:SF163">
    <property type="entry name" value="U-BOX DOMAIN-CONTAINING PROTEIN"/>
    <property type="match status" value="1"/>
</dbReference>
<dbReference type="PANTHER" id="PTHR22849">
    <property type="entry name" value="WDSAM1 PROTEIN"/>
    <property type="match status" value="1"/>
</dbReference>
<feature type="domain" description="U-box" evidence="2">
    <location>
        <begin position="15"/>
        <end position="91"/>
    </location>
</feature>
<dbReference type="EMBL" id="CAICTM010000918">
    <property type="protein sequence ID" value="CAB9518273.1"/>
    <property type="molecule type" value="Genomic_DNA"/>
</dbReference>
<evidence type="ECO:0000259" key="2">
    <source>
        <dbReference type="PROSITE" id="PS51698"/>
    </source>
</evidence>
<evidence type="ECO:0000256" key="1">
    <source>
        <dbReference type="SAM" id="MobiDB-lite"/>
    </source>
</evidence>
<dbReference type="SMART" id="SM00504">
    <property type="entry name" value="Ubox"/>
    <property type="match status" value="1"/>
</dbReference>
<evidence type="ECO:0000313" key="4">
    <source>
        <dbReference type="Proteomes" id="UP001153069"/>
    </source>
</evidence>
<proteinExistence type="predicted"/>
<sequence length="155" mass="17777">MASSSSTSSAATTTSAPEHFFCPISLEVMEYPVCDRRTGMTFERRAIMEWMFIHGNATCPLTRKPLSTNDLARHFELQSEISAWKKEHCPELIAANSDSDDSDSEDESESFNEEQPNSQDLKAFFNDQERVARLHNIRERVMNRRNERIGRMLGN</sequence>
<evidence type="ECO:0000313" key="3">
    <source>
        <dbReference type="EMBL" id="CAB9518273.1"/>
    </source>
</evidence>
<organism evidence="3 4">
    <name type="scientific">Seminavis robusta</name>
    <dbReference type="NCBI Taxonomy" id="568900"/>
    <lineage>
        <taxon>Eukaryota</taxon>
        <taxon>Sar</taxon>
        <taxon>Stramenopiles</taxon>
        <taxon>Ochrophyta</taxon>
        <taxon>Bacillariophyta</taxon>
        <taxon>Bacillariophyceae</taxon>
        <taxon>Bacillariophycidae</taxon>
        <taxon>Naviculales</taxon>
        <taxon>Naviculaceae</taxon>
        <taxon>Seminavis</taxon>
    </lineage>
</organism>
<dbReference type="Proteomes" id="UP001153069">
    <property type="component" value="Unassembled WGS sequence"/>
</dbReference>
<comment type="caution">
    <text evidence="3">The sequence shown here is derived from an EMBL/GenBank/DDBJ whole genome shotgun (WGS) entry which is preliminary data.</text>
</comment>
<dbReference type="GO" id="GO:0061630">
    <property type="term" value="F:ubiquitin protein ligase activity"/>
    <property type="evidence" value="ECO:0007669"/>
    <property type="project" value="InterPro"/>
</dbReference>
<dbReference type="PROSITE" id="PS51698">
    <property type="entry name" value="U_BOX"/>
    <property type="match status" value="1"/>
</dbReference>